<proteinExistence type="predicted"/>
<name>A0A1S4CZ89_TOBAC</name>
<dbReference type="RefSeq" id="XP_016506319.1">
    <property type="nucleotide sequence ID" value="XM_016650833.1"/>
</dbReference>
<sequence length="170" mass="18798">MKDLGKLRFFLGIEFVRSKAGILMNQRKYALDLIANPGLGGAKPVFTPLECNQRLTTTDFEEDILCTNDAIGATVNDSMLLDPESYKALRVIKYVKNTPGLGLLMSSHQSDNLVAFCDSDWASCPQSRKFVTDYLVKIGNSLTSWKSKKQTTVSRSSVEAEFRSMASTVA</sequence>
<dbReference type="OrthoDB" id="1301315at2759"/>
<accession>A0A1S4CZ89</accession>
<dbReference type="CDD" id="cd09272">
    <property type="entry name" value="RNase_HI_RT_Ty1"/>
    <property type="match status" value="1"/>
</dbReference>
<dbReference type="PaxDb" id="4097-A0A1S4CZ89"/>
<organism evidence="1">
    <name type="scientific">Nicotiana tabacum</name>
    <name type="common">Common tobacco</name>
    <dbReference type="NCBI Taxonomy" id="4097"/>
    <lineage>
        <taxon>Eukaryota</taxon>
        <taxon>Viridiplantae</taxon>
        <taxon>Streptophyta</taxon>
        <taxon>Embryophyta</taxon>
        <taxon>Tracheophyta</taxon>
        <taxon>Spermatophyta</taxon>
        <taxon>Magnoliopsida</taxon>
        <taxon>eudicotyledons</taxon>
        <taxon>Gunneridae</taxon>
        <taxon>Pentapetalae</taxon>
        <taxon>asterids</taxon>
        <taxon>lamiids</taxon>
        <taxon>Solanales</taxon>
        <taxon>Solanaceae</taxon>
        <taxon>Nicotianoideae</taxon>
        <taxon>Nicotianeae</taxon>
        <taxon>Nicotiana</taxon>
    </lineage>
</organism>
<dbReference type="KEGG" id="nta:107824106"/>
<reference evidence="1" key="1">
    <citation type="submission" date="2025-08" db="UniProtKB">
        <authorList>
            <consortium name="RefSeq"/>
        </authorList>
    </citation>
    <scope>IDENTIFICATION</scope>
</reference>
<dbReference type="STRING" id="4097.A0A1S4CZ89"/>
<dbReference type="PANTHER" id="PTHR11439">
    <property type="entry name" value="GAG-POL-RELATED RETROTRANSPOSON"/>
    <property type="match status" value="1"/>
</dbReference>
<gene>
    <name evidence="1" type="primary">LOC107824106</name>
</gene>
<evidence type="ECO:0000313" key="1">
    <source>
        <dbReference type="RefSeq" id="XP_016506319.1"/>
    </source>
</evidence>
<dbReference type="AlphaFoldDB" id="A0A1S4CZ89"/>
<protein>
    <submittedName>
        <fullName evidence="1">Uncharacterized mitochondrial protein AtMg00810-like</fullName>
    </submittedName>
</protein>
<dbReference type="PANTHER" id="PTHR11439:SF446">
    <property type="entry name" value="REVERSE TRANSCRIPTASE TY1_COPIA-TYPE DOMAIN-CONTAINING PROTEIN"/>
    <property type="match status" value="1"/>
</dbReference>